<dbReference type="Gene3D" id="3.90.180.10">
    <property type="entry name" value="Medium-chain alcohol dehydrogenases, catalytic domain"/>
    <property type="match status" value="1"/>
</dbReference>
<dbReference type="SUPFAM" id="SSF51735">
    <property type="entry name" value="NAD(P)-binding Rossmann-fold domains"/>
    <property type="match status" value="1"/>
</dbReference>
<dbReference type="AlphaFoldDB" id="A0A7S3ME87"/>
<dbReference type="InterPro" id="IPR051034">
    <property type="entry name" value="Mito_Enoyl-ACP_Reductase"/>
</dbReference>
<evidence type="ECO:0000259" key="3">
    <source>
        <dbReference type="Pfam" id="PF00107"/>
    </source>
</evidence>
<dbReference type="Pfam" id="PF00107">
    <property type="entry name" value="ADH_zinc_N"/>
    <property type="match status" value="1"/>
</dbReference>
<proteinExistence type="predicted"/>
<evidence type="ECO:0000256" key="1">
    <source>
        <dbReference type="ARBA" id="ARBA00022857"/>
    </source>
</evidence>
<evidence type="ECO:0000256" key="2">
    <source>
        <dbReference type="ARBA" id="ARBA00023002"/>
    </source>
</evidence>
<dbReference type="PANTHER" id="PTHR43981:SF2">
    <property type="entry name" value="ENOYL-[ACYL-CARRIER-PROTEIN] REDUCTASE, MITOCHONDRIAL"/>
    <property type="match status" value="1"/>
</dbReference>
<dbReference type="InterPro" id="IPR013149">
    <property type="entry name" value="ADH-like_C"/>
</dbReference>
<feature type="domain" description="Alcohol dehydrogenase-like C-terminal" evidence="3">
    <location>
        <begin position="2"/>
        <end position="125"/>
    </location>
</feature>
<keyword evidence="2" id="KW-0560">Oxidoreductase</keyword>
<dbReference type="GO" id="GO:0005739">
    <property type="term" value="C:mitochondrion"/>
    <property type="evidence" value="ECO:0007669"/>
    <property type="project" value="TreeGrafter"/>
</dbReference>
<dbReference type="EMBL" id="HBIC01049572">
    <property type="protein sequence ID" value="CAE0296428.1"/>
    <property type="molecule type" value="Transcribed_RNA"/>
</dbReference>
<keyword evidence="1" id="KW-0521">NADP</keyword>
<organism evidence="4">
    <name type="scientific">Spumella elongata</name>
    <dbReference type="NCBI Taxonomy" id="89044"/>
    <lineage>
        <taxon>Eukaryota</taxon>
        <taxon>Sar</taxon>
        <taxon>Stramenopiles</taxon>
        <taxon>Ochrophyta</taxon>
        <taxon>Chrysophyceae</taxon>
        <taxon>Chromulinales</taxon>
        <taxon>Chromulinaceae</taxon>
        <taxon>Spumella</taxon>
    </lineage>
</organism>
<sequence>MVGMAVIQMAKEMGVKTINIVRFNRPDLNRTLKLLTNLGGDINTHEYYLNTPEFNEMIKEMPPIKLALNCVGGEVATDLARVLAPNGTLVTYGGMSKEPLSIPQDLLTYKQLKLKGFWISTWYENHSREEASVMLNHIANQVSEKKLTFFYRMHDLDDFDYALQKATEPFQDRKVVLNLDFPDRFKEHDARPSSDYWPFEAPVI</sequence>
<reference evidence="4" key="1">
    <citation type="submission" date="2021-01" db="EMBL/GenBank/DDBJ databases">
        <authorList>
            <person name="Corre E."/>
            <person name="Pelletier E."/>
            <person name="Niang G."/>
            <person name="Scheremetjew M."/>
            <person name="Finn R."/>
            <person name="Kale V."/>
            <person name="Holt S."/>
            <person name="Cochrane G."/>
            <person name="Meng A."/>
            <person name="Brown T."/>
            <person name="Cohen L."/>
        </authorList>
    </citation>
    <scope>NUCLEOTIDE SEQUENCE</scope>
    <source>
        <strain evidence="4">CCAP 955/1</strain>
    </source>
</reference>
<protein>
    <recommendedName>
        <fullName evidence="3">Alcohol dehydrogenase-like C-terminal domain-containing protein</fullName>
    </recommendedName>
</protein>
<gene>
    <name evidence="4" type="ORF">SELO1098_LOCUS25280</name>
</gene>
<dbReference type="Gene3D" id="3.40.50.720">
    <property type="entry name" value="NAD(P)-binding Rossmann-like Domain"/>
    <property type="match status" value="1"/>
</dbReference>
<name>A0A7S3ME87_9STRA</name>
<dbReference type="PANTHER" id="PTHR43981">
    <property type="entry name" value="ENOYL-[ACYL-CARRIER-PROTEIN] REDUCTASE, MITOCHONDRIAL"/>
    <property type="match status" value="1"/>
</dbReference>
<dbReference type="GO" id="GO:0016491">
    <property type="term" value="F:oxidoreductase activity"/>
    <property type="evidence" value="ECO:0007669"/>
    <property type="project" value="UniProtKB-KW"/>
</dbReference>
<evidence type="ECO:0000313" key="4">
    <source>
        <dbReference type="EMBL" id="CAE0296428.1"/>
    </source>
</evidence>
<dbReference type="InterPro" id="IPR036291">
    <property type="entry name" value="NAD(P)-bd_dom_sf"/>
</dbReference>
<accession>A0A7S3ME87</accession>
<dbReference type="GO" id="GO:0006631">
    <property type="term" value="P:fatty acid metabolic process"/>
    <property type="evidence" value="ECO:0007669"/>
    <property type="project" value="TreeGrafter"/>
</dbReference>